<comment type="caution">
    <text evidence="2">The sequence shown here is derived from an EMBL/GenBank/DDBJ whole genome shotgun (WGS) entry which is preliminary data.</text>
</comment>
<keyword evidence="1" id="KW-0472">Membrane</keyword>
<dbReference type="Proteomes" id="UP001176471">
    <property type="component" value="Unassembled WGS sequence"/>
</dbReference>
<proteinExistence type="predicted"/>
<keyword evidence="1" id="KW-1133">Transmembrane helix</keyword>
<feature type="transmembrane region" description="Helical" evidence="1">
    <location>
        <begin position="174"/>
        <end position="194"/>
    </location>
</feature>
<dbReference type="EMBL" id="JAUQOM010000018">
    <property type="protein sequence ID" value="MDO7837213.1"/>
    <property type="molecule type" value="Genomic_DNA"/>
</dbReference>
<feature type="transmembrane region" description="Helical" evidence="1">
    <location>
        <begin position="73"/>
        <end position="95"/>
    </location>
</feature>
<feature type="transmembrane region" description="Helical" evidence="1">
    <location>
        <begin position="214"/>
        <end position="234"/>
    </location>
</feature>
<feature type="transmembrane region" description="Helical" evidence="1">
    <location>
        <begin position="147"/>
        <end position="167"/>
    </location>
</feature>
<keyword evidence="3" id="KW-1185">Reference proteome</keyword>
<evidence type="ECO:0000256" key="1">
    <source>
        <dbReference type="SAM" id="Phobius"/>
    </source>
</evidence>
<feature type="transmembrane region" description="Helical" evidence="1">
    <location>
        <begin position="246"/>
        <end position="266"/>
    </location>
</feature>
<sequence length="307" mass="31897">MADLATPMAAFVLGAALARANSCTVASARRLVVDGRPDWLLGLWIAIGWAGLTMAGFSLALPQVVVLPAQLQVGWPVILGAMIMGLGATMNKGCFLGSVAGLGRGDLAYLFTLVGIALALAVVPASSQPVPIGAIEDKTEFHRSSSVLIIGVVLFAPLAVLGIWRWWRLRQQPVLALILVGVAGGTVYACNPDWSYTSGLRRVIVSGIEANTVLVEGAAIAVVAGVVTSAIAGGSFRLRQPGFRTAALHLVGGMLMATGALLVPGGNDTLMLWAIPGMTLYGLVAYVIMVGTIMVLLAAHRHLRTGR</sequence>
<reference evidence="2" key="1">
    <citation type="submission" date="2023-07" db="EMBL/GenBank/DDBJ databases">
        <title>Bacterial whole genome sequence for Sphingobium sp. HBC34.</title>
        <authorList>
            <person name="Le V."/>
            <person name="Ko S.-R."/>
            <person name="Ahn C.-Y."/>
            <person name="Oh H.-M."/>
        </authorList>
    </citation>
    <scope>NUCLEOTIDE SEQUENCE</scope>
    <source>
        <strain evidence="2">HBC34</strain>
    </source>
</reference>
<feature type="transmembrane region" description="Helical" evidence="1">
    <location>
        <begin position="278"/>
        <end position="299"/>
    </location>
</feature>
<feature type="transmembrane region" description="Helical" evidence="1">
    <location>
        <begin position="107"/>
        <end position="127"/>
    </location>
</feature>
<dbReference type="RefSeq" id="WP_304537513.1">
    <property type="nucleotide sequence ID" value="NZ_JAUQOM010000018.1"/>
</dbReference>
<evidence type="ECO:0000313" key="2">
    <source>
        <dbReference type="EMBL" id="MDO7837213.1"/>
    </source>
</evidence>
<organism evidence="2 3">
    <name type="scientific">Sphingobium cyanobacteriorum</name>
    <dbReference type="NCBI Taxonomy" id="3063954"/>
    <lineage>
        <taxon>Bacteria</taxon>
        <taxon>Pseudomonadati</taxon>
        <taxon>Pseudomonadota</taxon>
        <taxon>Alphaproteobacteria</taxon>
        <taxon>Sphingomonadales</taxon>
        <taxon>Sphingomonadaceae</taxon>
        <taxon>Sphingobium</taxon>
    </lineage>
</organism>
<accession>A0ABT8ZRU4</accession>
<evidence type="ECO:0000313" key="3">
    <source>
        <dbReference type="Proteomes" id="UP001176471"/>
    </source>
</evidence>
<feature type="transmembrane region" description="Helical" evidence="1">
    <location>
        <begin position="39"/>
        <end position="61"/>
    </location>
</feature>
<dbReference type="Pfam" id="PF04143">
    <property type="entry name" value="Sulf_transp"/>
    <property type="match status" value="1"/>
</dbReference>
<dbReference type="InterPro" id="IPR007272">
    <property type="entry name" value="Sulf_transp_TsuA/YedE"/>
</dbReference>
<gene>
    <name evidence="2" type="ORF">Q4610_19390</name>
</gene>
<protein>
    <submittedName>
        <fullName evidence="2">YeeE/YedE thiosulfate transporter family protein</fullName>
    </submittedName>
</protein>
<name>A0ABT8ZRU4_9SPHN</name>
<keyword evidence="1" id="KW-0812">Transmembrane</keyword>